<dbReference type="InterPro" id="IPR050083">
    <property type="entry name" value="HtpX_protease"/>
</dbReference>
<feature type="transmembrane region" description="Helical" evidence="12">
    <location>
        <begin position="43"/>
        <end position="59"/>
    </location>
</feature>
<keyword evidence="10 14" id="KW-0482">Metalloprotease</keyword>
<dbReference type="GO" id="GO:0004222">
    <property type="term" value="F:metalloendopeptidase activity"/>
    <property type="evidence" value="ECO:0007669"/>
    <property type="project" value="InterPro"/>
</dbReference>
<evidence type="ECO:0000256" key="8">
    <source>
        <dbReference type="ARBA" id="ARBA00022833"/>
    </source>
</evidence>
<dbReference type="GO" id="GO:0005886">
    <property type="term" value="C:plasma membrane"/>
    <property type="evidence" value="ECO:0007669"/>
    <property type="project" value="UniProtKB-SubCell"/>
</dbReference>
<accession>A0AAE5CBM4</accession>
<organism evidence="14 15">
    <name type="scientific">Candidatus Kutchimonas denitrificans</name>
    <dbReference type="NCBI Taxonomy" id="3056748"/>
    <lineage>
        <taxon>Bacteria</taxon>
        <taxon>Pseudomonadati</taxon>
        <taxon>Gemmatimonadota</taxon>
        <taxon>Gemmatimonadia</taxon>
        <taxon>Candidatus Palauibacterales</taxon>
        <taxon>Candidatus Palauibacteraceae</taxon>
        <taxon>Candidatus Kutchimonas</taxon>
    </lineage>
</organism>
<feature type="transmembrane region" description="Helical" evidence="12">
    <location>
        <begin position="491"/>
        <end position="516"/>
    </location>
</feature>
<evidence type="ECO:0000256" key="1">
    <source>
        <dbReference type="ARBA" id="ARBA00001947"/>
    </source>
</evidence>
<evidence type="ECO:0000256" key="3">
    <source>
        <dbReference type="ARBA" id="ARBA00022475"/>
    </source>
</evidence>
<gene>
    <name evidence="14" type="ORF">GWO12_13310</name>
</gene>
<dbReference type="InterPro" id="IPR001915">
    <property type="entry name" value="Peptidase_M48"/>
</dbReference>
<evidence type="ECO:0000256" key="5">
    <source>
        <dbReference type="ARBA" id="ARBA00022692"/>
    </source>
</evidence>
<feature type="transmembrane region" description="Helical" evidence="12">
    <location>
        <begin position="522"/>
        <end position="539"/>
    </location>
</feature>
<dbReference type="EMBL" id="JAACAK010000113">
    <property type="protein sequence ID" value="NIR76067.1"/>
    <property type="molecule type" value="Genomic_DNA"/>
</dbReference>
<feature type="transmembrane region" description="Helical" evidence="12">
    <location>
        <begin position="646"/>
        <end position="666"/>
    </location>
</feature>
<keyword evidence="9 12" id="KW-1133">Transmembrane helix</keyword>
<dbReference type="Proteomes" id="UP000702544">
    <property type="component" value="Unassembled WGS sequence"/>
</dbReference>
<dbReference type="GO" id="GO:0006508">
    <property type="term" value="P:proteolysis"/>
    <property type="evidence" value="ECO:0007669"/>
    <property type="project" value="UniProtKB-KW"/>
</dbReference>
<evidence type="ECO:0000256" key="12">
    <source>
        <dbReference type="SAM" id="Phobius"/>
    </source>
</evidence>
<dbReference type="PANTHER" id="PTHR43221:SF1">
    <property type="entry name" value="PROTEASE HTPX"/>
    <property type="match status" value="1"/>
</dbReference>
<keyword evidence="11 12" id="KW-0472">Membrane</keyword>
<keyword evidence="3" id="KW-1003">Cell membrane</keyword>
<keyword evidence="7" id="KW-0378">Hydrolase</keyword>
<evidence type="ECO:0000313" key="15">
    <source>
        <dbReference type="Proteomes" id="UP000702544"/>
    </source>
</evidence>
<evidence type="ECO:0000256" key="10">
    <source>
        <dbReference type="ARBA" id="ARBA00023049"/>
    </source>
</evidence>
<comment type="subcellular location">
    <subcellularLocation>
        <location evidence="2">Cell membrane</location>
        <topology evidence="2">Multi-pass membrane protein</topology>
    </subcellularLocation>
</comment>
<feature type="transmembrane region" description="Helical" evidence="12">
    <location>
        <begin position="6"/>
        <end position="22"/>
    </location>
</feature>
<feature type="transmembrane region" description="Helical" evidence="12">
    <location>
        <begin position="127"/>
        <end position="145"/>
    </location>
</feature>
<evidence type="ECO:0000256" key="2">
    <source>
        <dbReference type="ARBA" id="ARBA00004651"/>
    </source>
</evidence>
<keyword evidence="4" id="KW-0645">Protease</keyword>
<feature type="domain" description="Peptidase M48" evidence="13">
    <location>
        <begin position="159"/>
        <end position="350"/>
    </location>
</feature>
<dbReference type="GO" id="GO:0046872">
    <property type="term" value="F:metal ion binding"/>
    <property type="evidence" value="ECO:0007669"/>
    <property type="project" value="UniProtKB-KW"/>
</dbReference>
<keyword evidence="8" id="KW-0862">Zinc</keyword>
<dbReference type="Gene3D" id="3.30.2010.10">
    <property type="entry name" value="Metalloproteases ('zincins'), catalytic domain"/>
    <property type="match status" value="1"/>
</dbReference>
<evidence type="ECO:0000313" key="14">
    <source>
        <dbReference type="EMBL" id="NIR76067.1"/>
    </source>
</evidence>
<comment type="caution">
    <text evidence="14">The sequence shown here is derived from an EMBL/GenBank/DDBJ whole genome shotgun (WGS) entry which is preliminary data.</text>
</comment>
<reference evidence="14 15" key="1">
    <citation type="submission" date="2020-01" db="EMBL/GenBank/DDBJ databases">
        <title>Genomes assembled from Gulf of Kutch pelagic sediment metagenomes.</title>
        <authorList>
            <person name="Chandrashekar M."/>
            <person name="Mahajan M.S."/>
            <person name="Dave K.J."/>
            <person name="Vatsa P."/>
            <person name="Nathani N.M."/>
        </authorList>
    </citation>
    <scope>NUCLEOTIDE SEQUENCE [LARGE SCALE GENOMIC DNA]</scope>
    <source>
        <strain evidence="14">KS3-K002</strain>
    </source>
</reference>
<keyword evidence="6" id="KW-0479">Metal-binding</keyword>
<dbReference type="AlphaFoldDB" id="A0AAE5CBM4"/>
<feature type="transmembrane region" description="Helical" evidence="12">
    <location>
        <begin position="240"/>
        <end position="260"/>
    </location>
</feature>
<evidence type="ECO:0000259" key="13">
    <source>
        <dbReference type="Pfam" id="PF01435"/>
    </source>
</evidence>
<dbReference type="Pfam" id="PF01435">
    <property type="entry name" value="Peptidase_M48"/>
    <property type="match status" value="1"/>
</dbReference>
<feature type="transmembrane region" description="Helical" evidence="12">
    <location>
        <begin position="266"/>
        <end position="286"/>
    </location>
</feature>
<comment type="cofactor">
    <cofactor evidence="1">
        <name>Zn(2+)</name>
        <dbReference type="ChEBI" id="CHEBI:29105"/>
    </cofactor>
</comment>
<feature type="transmembrane region" description="Helical" evidence="12">
    <location>
        <begin position="103"/>
        <end position="121"/>
    </location>
</feature>
<dbReference type="PANTHER" id="PTHR43221">
    <property type="entry name" value="PROTEASE HTPX"/>
    <property type="match status" value="1"/>
</dbReference>
<evidence type="ECO:0000256" key="7">
    <source>
        <dbReference type="ARBA" id="ARBA00022801"/>
    </source>
</evidence>
<feature type="transmembrane region" description="Helical" evidence="12">
    <location>
        <begin position="551"/>
        <end position="571"/>
    </location>
</feature>
<proteinExistence type="predicted"/>
<keyword evidence="5 12" id="KW-0812">Transmembrane</keyword>
<name>A0AAE5CBM4_9BACT</name>
<evidence type="ECO:0000256" key="6">
    <source>
        <dbReference type="ARBA" id="ARBA00022723"/>
    </source>
</evidence>
<sequence>MLRETVSFVVLLLPALYTWWHGRRLVRRIDDPAFPELRMAGSQRLFLVVFVSAAVALVISWRFPAAKVAVLAISLIVARFPARRQIYNETWGLAGYAAHVIRLVVAFFGVWLVLAAAPAIVRGSGSAGLPVALGVAVLLVAWNHFGSELIPRVLGAEPLRDAALEREFEAVQSELRCPRPRLLRLDTGGGYWVNALALPDYRRPAVLFTDDLLRALTPAETTAIYAHEAAHLEYFNRRRLLLRELIVVILAGFSALAAFVPGIDSAFFGSLVWAWPLAVLLALFVLAAGNQAREHDCDVRAAQLTGDAEAVVSGLTRIHDLMRMPRRWRSGSERRVSHPSLANRIRAIRDAAGLGPAEEKNREVVRTELTVRSAVDPSEAVMLGTDRIHFLRGLDPESDLDPARVLDEAAESRSIRYSDLTDVRLEVSGPRDRYLTAVDRDGRKQRLALRSEDVARVKAHLEQIDLEVSGTAPARARELAREAAARGRGRLAAAIVALFNLYPFSFVALLISSLAVWRPTRATLAACGAMAFVGGLIGYRTGGGFLFGQEGVALVAAIEALAGIVLLHGAVRLRGQEMDEGGAWKLTVTALLGMSVLYSLGALARLAGPNVITQLHLWARHEQGLTLALVGLSAALLGLGKRKARVPALVTSAVALLTLAVGSLAFQARFGDDPLSVERPVRPGQPLTPARTRLLEWEEGVAGLRLSPSGNRLAVLSYPFNASYEGRFGGYRVELDDGSFRSIDAVDLAFLDDDRVAALAHDEIGRLSLRIIRLNPSPATEREILLRLVPDPVLRVSPELNRWQVSSEDVRAGGATLQFGALDGGEVESVEWKYPETSESVVIGLTPSAMGTALAIGSRYSYGGLSYFAAWLGMFGVYAMPIELWAVSDSSATSLAVTVQSVWCVDAPPDRADIICGSNLRDIATRIWSIEPDASAMRLVAAVPGFYRAGELGSGDRLLLSGYNVPPLLTDLATGDVHPLFLELEMEHAAHDETAADGGAASPLGLLFESAPSIPYFQAFAVAKEHIAVAAWRDSGSTLAVYRLTDR</sequence>
<evidence type="ECO:0000256" key="9">
    <source>
        <dbReference type="ARBA" id="ARBA00022989"/>
    </source>
</evidence>
<evidence type="ECO:0000256" key="11">
    <source>
        <dbReference type="ARBA" id="ARBA00023136"/>
    </source>
</evidence>
<evidence type="ECO:0000256" key="4">
    <source>
        <dbReference type="ARBA" id="ARBA00022670"/>
    </source>
</evidence>
<protein>
    <submittedName>
        <fullName evidence="14">M48 family metalloprotease</fullName>
    </submittedName>
</protein>
<feature type="transmembrane region" description="Helical" evidence="12">
    <location>
        <begin position="583"/>
        <end position="603"/>
    </location>
</feature>